<name>A0A1M4THV7_9BACL</name>
<feature type="domain" description="Rhodanese" evidence="1">
    <location>
        <begin position="22"/>
        <end position="106"/>
    </location>
</feature>
<evidence type="ECO:0000313" key="3">
    <source>
        <dbReference type="Proteomes" id="UP000184476"/>
    </source>
</evidence>
<protein>
    <submittedName>
        <fullName evidence="2">Rhodanese-related sulfurtransferase</fullName>
    </submittedName>
</protein>
<dbReference type="AlphaFoldDB" id="A0A1M4THV7"/>
<sequence length="106" mass="12265">MDQQKIKRIAAEEFANKYQQQSEDGEIYLDVRELSEWQEEHLEGFVHIPMQQIPGSLDELKKEKNIYVMCAHGMRSASVTEYLQAQGYENVINIEGGIVAIQKHLK</sequence>
<evidence type="ECO:0000259" key="1">
    <source>
        <dbReference type="PROSITE" id="PS50206"/>
    </source>
</evidence>
<dbReference type="RefSeq" id="WP_175552258.1">
    <property type="nucleotide sequence ID" value="NZ_FQVL01000001.1"/>
</dbReference>
<dbReference type="STRING" id="112248.SAMN05444392_101474"/>
<reference evidence="2 3" key="1">
    <citation type="submission" date="2016-11" db="EMBL/GenBank/DDBJ databases">
        <authorList>
            <person name="Jaros S."/>
            <person name="Januszkiewicz K."/>
            <person name="Wedrychowicz H."/>
        </authorList>
    </citation>
    <scope>NUCLEOTIDE SEQUENCE [LARGE SCALE GENOMIC DNA]</scope>
    <source>
        <strain evidence="2 3">DSM 44666</strain>
    </source>
</reference>
<dbReference type="GO" id="GO:0016740">
    <property type="term" value="F:transferase activity"/>
    <property type="evidence" value="ECO:0007669"/>
    <property type="project" value="UniProtKB-KW"/>
</dbReference>
<dbReference type="PANTHER" id="PTHR43031">
    <property type="entry name" value="FAD-DEPENDENT OXIDOREDUCTASE"/>
    <property type="match status" value="1"/>
</dbReference>
<dbReference type="SUPFAM" id="SSF52821">
    <property type="entry name" value="Rhodanese/Cell cycle control phosphatase"/>
    <property type="match status" value="1"/>
</dbReference>
<gene>
    <name evidence="2" type="ORF">SAMN05444392_101474</name>
</gene>
<dbReference type="InterPro" id="IPR050229">
    <property type="entry name" value="GlpE_sulfurtransferase"/>
</dbReference>
<dbReference type="Proteomes" id="UP000184476">
    <property type="component" value="Unassembled WGS sequence"/>
</dbReference>
<organism evidence="2 3">
    <name type="scientific">Seinonella peptonophila</name>
    <dbReference type="NCBI Taxonomy" id="112248"/>
    <lineage>
        <taxon>Bacteria</taxon>
        <taxon>Bacillati</taxon>
        <taxon>Bacillota</taxon>
        <taxon>Bacilli</taxon>
        <taxon>Bacillales</taxon>
        <taxon>Thermoactinomycetaceae</taxon>
        <taxon>Seinonella</taxon>
    </lineage>
</organism>
<dbReference type="PANTHER" id="PTHR43031:SF17">
    <property type="entry name" value="SULFURTRANSFERASE YTWF-RELATED"/>
    <property type="match status" value="1"/>
</dbReference>
<dbReference type="EMBL" id="FQVL01000001">
    <property type="protein sequence ID" value="SHE44026.1"/>
    <property type="molecule type" value="Genomic_DNA"/>
</dbReference>
<dbReference type="SMART" id="SM00450">
    <property type="entry name" value="RHOD"/>
    <property type="match status" value="1"/>
</dbReference>
<dbReference type="Pfam" id="PF00581">
    <property type="entry name" value="Rhodanese"/>
    <property type="match status" value="1"/>
</dbReference>
<proteinExistence type="predicted"/>
<dbReference type="Gene3D" id="3.40.250.10">
    <property type="entry name" value="Rhodanese-like domain"/>
    <property type="match status" value="1"/>
</dbReference>
<accession>A0A1M4THV7</accession>
<dbReference type="CDD" id="cd00158">
    <property type="entry name" value="RHOD"/>
    <property type="match status" value="1"/>
</dbReference>
<dbReference type="InterPro" id="IPR001763">
    <property type="entry name" value="Rhodanese-like_dom"/>
</dbReference>
<dbReference type="PROSITE" id="PS50206">
    <property type="entry name" value="RHODANESE_3"/>
    <property type="match status" value="1"/>
</dbReference>
<keyword evidence="2" id="KW-0808">Transferase</keyword>
<dbReference type="InterPro" id="IPR036873">
    <property type="entry name" value="Rhodanese-like_dom_sf"/>
</dbReference>
<keyword evidence="3" id="KW-1185">Reference proteome</keyword>
<evidence type="ECO:0000313" key="2">
    <source>
        <dbReference type="EMBL" id="SHE44026.1"/>
    </source>
</evidence>